<keyword evidence="3" id="KW-0489">Methyltransferase</keyword>
<dbReference type="GO" id="GO:0008276">
    <property type="term" value="F:protein methyltransferase activity"/>
    <property type="evidence" value="ECO:0007669"/>
    <property type="project" value="InterPro"/>
</dbReference>
<dbReference type="Gene3D" id="3.40.50.150">
    <property type="entry name" value="Vaccinia Virus protein VP39"/>
    <property type="match status" value="1"/>
</dbReference>
<dbReference type="PANTHER" id="PTHR43648">
    <property type="entry name" value="ELECTRON TRANSFER FLAVOPROTEIN BETA SUBUNIT LYSINE METHYLTRANSFERASE"/>
    <property type="match status" value="1"/>
</dbReference>
<dbReference type="InterPro" id="IPR029063">
    <property type="entry name" value="SAM-dependent_MTases_sf"/>
</dbReference>
<evidence type="ECO:0000256" key="1">
    <source>
        <dbReference type="ARBA" id="ARBA00009741"/>
    </source>
</evidence>
<dbReference type="PANTHER" id="PTHR43648:SF1">
    <property type="entry name" value="ELECTRON TRANSFER FLAVOPROTEIN BETA SUBUNIT LYSINE METHYLTRANSFERASE"/>
    <property type="match status" value="1"/>
</dbReference>
<dbReference type="HAMAP" id="MF_00735">
    <property type="entry name" value="Methyltr_PrmA"/>
    <property type="match status" value="1"/>
</dbReference>
<accession>A0A2N7QF62</accession>
<protein>
    <recommendedName>
        <fullName evidence="8">Ribosomal protein L11 methyltransferase</fullName>
    </recommendedName>
</protein>
<sequence>MENKYYQIILKVPYKKREKVEDFLYQYIQKGWETVEKKFRVYFILYLTENSSELNLLEEFLKDHPEIDMEYKLLKEINWKEIWKAGFKPLKIGKNLVIVAPWEKYRANPSEIVIIIEPAQAFGTGHHPTTKMMLENIEIFKNEIRDSDLKVIDIGCGTGILSIACAKLFKNSTIFAIDIDDLAISACKENVTLNKVEKKIYIQKDIPQEKFHLILANIGYRELKKLANTIRNCSQKDSHVFLSGFLTADAQNMINIYQNLGYKLIKHQKENEWSFLWFVF</sequence>
<dbReference type="InterPro" id="IPR050078">
    <property type="entry name" value="Ribosomal_L11_MeTrfase_PrmA"/>
</dbReference>
<dbReference type="EMBL" id="PNJD01000187">
    <property type="protein sequence ID" value="PMP97402.1"/>
    <property type="molecule type" value="Genomic_DNA"/>
</dbReference>
<gene>
    <name evidence="6" type="ORF">C0169_03160</name>
</gene>
<dbReference type="Pfam" id="PF06325">
    <property type="entry name" value="PrmA"/>
    <property type="match status" value="1"/>
</dbReference>
<dbReference type="AlphaFoldDB" id="A0A2N7QF62"/>
<dbReference type="InterPro" id="IPR004498">
    <property type="entry name" value="Ribosomal_PrmA_MeTrfase"/>
</dbReference>
<reference evidence="6 7" key="1">
    <citation type="submission" date="2018-01" db="EMBL/GenBank/DDBJ databases">
        <title>Metagenomic assembled genomes from two thermal pools in the Uzon Caldera, Kamchatka, Russia.</title>
        <authorList>
            <person name="Wilkins L."/>
            <person name="Ettinger C."/>
        </authorList>
    </citation>
    <scope>NUCLEOTIDE SEQUENCE [LARGE SCALE GENOMIC DNA]</scope>
    <source>
        <strain evidence="6">ARK-04</strain>
    </source>
</reference>
<name>A0A2N7QF62_9BACT</name>
<evidence type="ECO:0000256" key="3">
    <source>
        <dbReference type="ARBA" id="ARBA00022603"/>
    </source>
</evidence>
<evidence type="ECO:0008006" key="8">
    <source>
        <dbReference type="Google" id="ProtNLM"/>
    </source>
</evidence>
<organism evidence="6 7">
    <name type="scientific">Thermodesulfobacterium geofontis</name>
    <dbReference type="NCBI Taxonomy" id="1295609"/>
    <lineage>
        <taxon>Bacteria</taxon>
        <taxon>Pseudomonadati</taxon>
        <taxon>Thermodesulfobacteriota</taxon>
        <taxon>Thermodesulfobacteria</taxon>
        <taxon>Thermodesulfobacteriales</taxon>
        <taxon>Thermodesulfobacteriaceae</taxon>
        <taxon>Thermodesulfobacterium</taxon>
    </lineage>
</organism>
<evidence type="ECO:0000313" key="7">
    <source>
        <dbReference type="Proteomes" id="UP000235619"/>
    </source>
</evidence>
<dbReference type="CDD" id="cd02440">
    <property type="entry name" value="AdoMet_MTases"/>
    <property type="match status" value="1"/>
</dbReference>
<evidence type="ECO:0000256" key="4">
    <source>
        <dbReference type="ARBA" id="ARBA00022679"/>
    </source>
</evidence>
<keyword evidence="5" id="KW-0949">S-adenosyl-L-methionine</keyword>
<dbReference type="GO" id="GO:0032259">
    <property type="term" value="P:methylation"/>
    <property type="evidence" value="ECO:0007669"/>
    <property type="project" value="UniProtKB-KW"/>
</dbReference>
<dbReference type="Proteomes" id="UP000235619">
    <property type="component" value="Unassembled WGS sequence"/>
</dbReference>
<proteinExistence type="inferred from homology"/>
<evidence type="ECO:0000313" key="6">
    <source>
        <dbReference type="EMBL" id="PMP97402.1"/>
    </source>
</evidence>
<keyword evidence="4" id="KW-0808">Transferase</keyword>
<evidence type="ECO:0000256" key="5">
    <source>
        <dbReference type="ARBA" id="ARBA00022691"/>
    </source>
</evidence>
<dbReference type="PIRSF" id="PIRSF000401">
    <property type="entry name" value="RPL11_MTase"/>
    <property type="match status" value="1"/>
</dbReference>
<comment type="caution">
    <text evidence="6">The sequence shown here is derived from an EMBL/GenBank/DDBJ whole genome shotgun (WGS) entry which is preliminary data.</text>
</comment>
<keyword evidence="2" id="KW-0963">Cytoplasm</keyword>
<evidence type="ECO:0000256" key="2">
    <source>
        <dbReference type="ARBA" id="ARBA00022490"/>
    </source>
</evidence>
<dbReference type="SUPFAM" id="SSF53335">
    <property type="entry name" value="S-adenosyl-L-methionine-dependent methyltransferases"/>
    <property type="match status" value="1"/>
</dbReference>
<comment type="similarity">
    <text evidence="1">Belongs to the methyltransferase superfamily. PrmA family.</text>
</comment>
<feature type="non-terminal residue" evidence="6">
    <location>
        <position position="280"/>
    </location>
</feature>